<name>A0A9Q8SDI8_9PEZI</name>
<feature type="region of interest" description="Disordered" evidence="1">
    <location>
        <begin position="210"/>
        <end position="274"/>
    </location>
</feature>
<feature type="region of interest" description="Disordered" evidence="1">
    <location>
        <begin position="1"/>
        <end position="23"/>
    </location>
</feature>
<dbReference type="RefSeq" id="XP_049137040.1">
    <property type="nucleotide sequence ID" value="XM_049281083.1"/>
</dbReference>
<reference evidence="2" key="1">
    <citation type="journal article" date="2021" name="Mol. Plant Microbe Interact.">
        <title>Complete Genome Sequence of the Plant-Pathogenic Fungus Colletotrichum lupini.</title>
        <authorList>
            <person name="Baroncelli R."/>
            <person name="Pensec F."/>
            <person name="Da Lio D."/>
            <person name="Boufleur T."/>
            <person name="Vicente I."/>
            <person name="Sarrocco S."/>
            <person name="Picot A."/>
            <person name="Baraldi E."/>
            <person name="Sukno S."/>
            <person name="Thon M."/>
            <person name="Le Floch G."/>
        </authorList>
    </citation>
    <scope>NUCLEOTIDE SEQUENCE</scope>
    <source>
        <strain evidence="2">IMI 504893</strain>
    </source>
</reference>
<feature type="compositionally biased region" description="Low complexity" evidence="1">
    <location>
        <begin position="96"/>
        <end position="106"/>
    </location>
</feature>
<dbReference type="Proteomes" id="UP000830671">
    <property type="component" value="Chromosome 1"/>
</dbReference>
<protein>
    <submittedName>
        <fullName evidence="2">Uncharacterized protein</fullName>
    </submittedName>
</protein>
<keyword evidence="3" id="KW-1185">Reference proteome</keyword>
<feature type="compositionally biased region" description="Low complexity" evidence="1">
    <location>
        <begin position="244"/>
        <end position="258"/>
    </location>
</feature>
<dbReference type="KEGG" id="clup:CLUP02_02048"/>
<evidence type="ECO:0000313" key="2">
    <source>
        <dbReference type="EMBL" id="UQC75394.1"/>
    </source>
</evidence>
<dbReference type="GeneID" id="73336093"/>
<feature type="compositionally biased region" description="Polar residues" evidence="1">
    <location>
        <begin position="10"/>
        <end position="20"/>
    </location>
</feature>
<dbReference type="EMBL" id="CP019471">
    <property type="protein sequence ID" value="UQC75394.1"/>
    <property type="molecule type" value="Genomic_DNA"/>
</dbReference>
<feature type="region of interest" description="Disordered" evidence="1">
    <location>
        <begin position="70"/>
        <end position="118"/>
    </location>
</feature>
<sequence length="499" mass="54113">MDFDDDKSLFGSSPPTSATLGSHFAVRDPIPLCLPGMGATQLPNANGAPAQAQGATSSLQVPHMPHQVLGIENNPLDVPSRPQTPAQRRLSRKTSKPSSSRRSSSSQKAPISAINPGVPVRLIPTLPGSSAPTAETPLFAPPIAPGHSTLPPLPASLLLSPSPPVLNGNGAPLALGVGEASSSQKLCTKCHKSKPQSEFSSMTNMGLIRERSQCEPCRRKRRESSARYKLRKEKAETQAEDNQEQLQQQQLPQGGMAQCPYHGLSEHQPTRPSHPLTEVVGLEQATESSPMHGVATANTMLGFNSTTELMREASPIIDKFTFAPNALITTQHDPIDLTSPTFSPFFDWPAAQEPEQGVDIEADMAFCGFQSSKQMASPSLVLPQETGMEAGLPPTQDHTSELYDIVSVKTLKTPLTKNAEAWLLNHEKQKFKEGREKCEWMKTQEKKTLVACWEKRQASIVLGLVEVPGSDLQPMIGYSYAEGSHQNLPGAYPDDYDWH</sequence>
<organism evidence="2 3">
    <name type="scientific">Colletotrichum lupini</name>
    <dbReference type="NCBI Taxonomy" id="145971"/>
    <lineage>
        <taxon>Eukaryota</taxon>
        <taxon>Fungi</taxon>
        <taxon>Dikarya</taxon>
        <taxon>Ascomycota</taxon>
        <taxon>Pezizomycotina</taxon>
        <taxon>Sordariomycetes</taxon>
        <taxon>Hypocreomycetidae</taxon>
        <taxon>Glomerellales</taxon>
        <taxon>Glomerellaceae</taxon>
        <taxon>Colletotrichum</taxon>
        <taxon>Colletotrichum acutatum species complex</taxon>
    </lineage>
</organism>
<gene>
    <name evidence="2" type="ORF">CLUP02_02048</name>
</gene>
<proteinExistence type="predicted"/>
<evidence type="ECO:0000313" key="3">
    <source>
        <dbReference type="Proteomes" id="UP000830671"/>
    </source>
</evidence>
<feature type="compositionally biased region" description="Basic residues" evidence="1">
    <location>
        <begin position="218"/>
        <end position="232"/>
    </location>
</feature>
<accession>A0A9Q8SDI8</accession>
<evidence type="ECO:0000256" key="1">
    <source>
        <dbReference type="SAM" id="MobiDB-lite"/>
    </source>
</evidence>
<dbReference type="AlphaFoldDB" id="A0A9Q8SDI8"/>